<feature type="domain" description="Helix-turn-helix" evidence="2">
    <location>
        <begin position="37"/>
        <end position="85"/>
    </location>
</feature>
<accession>A0ABM7IM35</accession>
<protein>
    <recommendedName>
        <fullName evidence="2">Helix-turn-helix domain-containing protein</fullName>
    </recommendedName>
</protein>
<feature type="signal peptide" evidence="1">
    <location>
        <begin position="1"/>
        <end position="30"/>
    </location>
</feature>
<dbReference type="InterPro" id="IPR010093">
    <property type="entry name" value="SinI_DNA-bd"/>
</dbReference>
<organism evidence="3 4">
    <name type="scientific">Mycolicibacterium aubagnense</name>
    <dbReference type="NCBI Taxonomy" id="319707"/>
    <lineage>
        <taxon>Bacteria</taxon>
        <taxon>Bacillati</taxon>
        <taxon>Actinomycetota</taxon>
        <taxon>Actinomycetes</taxon>
        <taxon>Mycobacteriales</taxon>
        <taxon>Mycobacteriaceae</taxon>
        <taxon>Mycolicibacterium</taxon>
    </lineage>
</organism>
<reference evidence="3 4" key="1">
    <citation type="journal article" date="2019" name="Emerg. Microbes Infect.">
        <title>Comprehensive subspecies identification of 175 nontuberculous mycobacteria species based on 7547 genomic profiles.</title>
        <authorList>
            <person name="Matsumoto Y."/>
            <person name="Kinjo T."/>
            <person name="Motooka D."/>
            <person name="Nabeya D."/>
            <person name="Jung N."/>
            <person name="Uechi K."/>
            <person name="Horii T."/>
            <person name="Iida T."/>
            <person name="Fujita J."/>
            <person name="Nakamura S."/>
        </authorList>
    </citation>
    <scope>NUCLEOTIDE SEQUENCE [LARGE SCALE GENOMIC DNA]</scope>
    <source>
        <strain evidence="3 4">JCM 15296</strain>
    </source>
</reference>
<evidence type="ECO:0000259" key="2">
    <source>
        <dbReference type="Pfam" id="PF12728"/>
    </source>
</evidence>
<dbReference type="EMBL" id="AP022577">
    <property type="protein sequence ID" value="BBX87865.1"/>
    <property type="molecule type" value="Genomic_DNA"/>
</dbReference>
<feature type="chain" id="PRO_5047515348" description="Helix-turn-helix domain-containing protein" evidence="1">
    <location>
        <begin position="31"/>
        <end position="90"/>
    </location>
</feature>
<evidence type="ECO:0000256" key="1">
    <source>
        <dbReference type="SAM" id="SignalP"/>
    </source>
</evidence>
<dbReference type="InterPro" id="IPR041657">
    <property type="entry name" value="HTH_17"/>
</dbReference>
<proteinExistence type="predicted"/>
<name>A0ABM7IM35_9MYCO</name>
<dbReference type="NCBIfam" id="TIGR01764">
    <property type="entry name" value="excise"/>
    <property type="match status" value="1"/>
</dbReference>
<keyword evidence="1" id="KW-0732">Signal</keyword>
<dbReference type="Proteomes" id="UP000465609">
    <property type="component" value="Chromosome"/>
</dbReference>
<keyword evidence="4" id="KW-1185">Reference proteome</keyword>
<sequence length="90" mass="9395">MLYCMDNADQIAAAAAAIAALLAATQPAQTAHVAPTLLTVPETAKMLRCGQTLVYAMLKDGRLASVKIGRRRLVKAADVERFIARGGAAA</sequence>
<evidence type="ECO:0000313" key="4">
    <source>
        <dbReference type="Proteomes" id="UP000465609"/>
    </source>
</evidence>
<dbReference type="Pfam" id="PF12728">
    <property type="entry name" value="HTH_17"/>
    <property type="match status" value="1"/>
</dbReference>
<gene>
    <name evidence="3" type="ORF">MAUB_57380</name>
</gene>
<evidence type="ECO:0000313" key="3">
    <source>
        <dbReference type="EMBL" id="BBX87865.1"/>
    </source>
</evidence>